<comment type="caution">
    <text evidence="8">The sequence shown here is derived from an EMBL/GenBank/DDBJ whole genome shotgun (WGS) entry which is preliminary data.</text>
</comment>
<name>A0A150L8G4_9BACI</name>
<dbReference type="SUPFAM" id="SSF161098">
    <property type="entry name" value="MetI-like"/>
    <property type="match status" value="1"/>
</dbReference>
<feature type="transmembrane region" description="Helical" evidence="7">
    <location>
        <begin position="7"/>
        <end position="27"/>
    </location>
</feature>
<feature type="transmembrane region" description="Helical" evidence="7">
    <location>
        <begin position="261"/>
        <end position="282"/>
    </location>
</feature>
<evidence type="ECO:0000313" key="8">
    <source>
        <dbReference type="EMBL" id="KYD08621.1"/>
    </source>
</evidence>
<dbReference type="RefSeq" id="WP_066229502.1">
    <property type="nucleotide sequence ID" value="NZ_JABWTQ010000038.1"/>
</dbReference>
<dbReference type="AlphaFoldDB" id="A0A150L8G4"/>
<dbReference type="EMBL" id="LQYN01000029">
    <property type="protein sequence ID" value="KYD08621.1"/>
    <property type="molecule type" value="Genomic_DNA"/>
</dbReference>
<dbReference type="PROSITE" id="PS50928">
    <property type="entry name" value="ABC_TM1"/>
    <property type="match status" value="1"/>
</dbReference>
<dbReference type="Pfam" id="PF00528">
    <property type="entry name" value="BPD_transp_1"/>
    <property type="match status" value="1"/>
</dbReference>
<dbReference type="GO" id="GO:0055085">
    <property type="term" value="P:transmembrane transport"/>
    <property type="evidence" value="ECO:0007669"/>
    <property type="project" value="InterPro"/>
</dbReference>
<protein>
    <submittedName>
        <fullName evidence="8">Uncharacterized protein</fullName>
    </submittedName>
</protein>
<gene>
    <name evidence="8" type="ORF">B4102_0701</name>
</gene>
<reference evidence="8 9" key="1">
    <citation type="submission" date="2016-01" db="EMBL/GenBank/DDBJ databases">
        <title>Genome Sequences of Twelve Sporeforming Bacillus Species Isolated from Foods.</title>
        <authorList>
            <person name="Berendsen E.M."/>
            <person name="Wells-Bennik M.H."/>
            <person name="Krawcyk A.O."/>
            <person name="De Jong A."/>
            <person name="Holsappel S."/>
            <person name="Eijlander R.T."/>
            <person name="Kuipers O.P."/>
        </authorList>
    </citation>
    <scope>NUCLEOTIDE SEQUENCE [LARGE SCALE GENOMIC DNA]</scope>
    <source>
        <strain evidence="8 9">B4102</strain>
    </source>
</reference>
<feature type="transmembrane region" description="Helical" evidence="7">
    <location>
        <begin position="116"/>
        <end position="137"/>
    </location>
</feature>
<evidence type="ECO:0000256" key="5">
    <source>
        <dbReference type="ARBA" id="ARBA00022989"/>
    </source>
</evidence>
<evidence type="ECO:0000256" key="7">
    <source>
        <dbReference type="RuleBase" id="RU363032"/>
    </source>
</evidence>
<dbReference type="InterPro" id="IPR000515">
    <property type="entry name" value="MetI-like"/>
</dbReference>
<keyword evidence="6 7" id="KW-0472">Membrane</keyword>
<dbReference type="STRING" id="46224.B4102_0701"/>
<dbReference type="Proteomes" id="UP000075666">
    <property type="component" value="Unassembled WGS sequence"/>
</dbReference>
<keyword evidence="9" id="KW-1185">Reference proteome</keyword>
<dbReference type="PANTHER" id="PTHR30465">
    <property type="entry name" value="INNER MEMBRANE ABC TRANSPORTER"/>
    <property type="match status" value="1"/>
</dbReference>
<dbReference type="OrthoDB" id="2958608at2"/>
<evidence type="ECO:0000313" key="9">
    <source>
        <dbReference type="Proteomes" id="UP000075666"/>
    </source>
</evidence>
<dbReference type="PATRIC" id="fig|46224.3.peg.2193"/>
<evidence type="ECO:0000256" key="3">
    <source>
        <dbReference type="ARBA" id="ARBA00022475"/>
    </source>
</evidence>
<feature type="transmembrane region" description="Helical" evidence="7">
    <location>
        <begin position="157"/>
        <end position="175"/>
    </location>
</feature>
<comment type="subcellular location">
    <subcellularLocation>
        <location evidence="1 7">Cell membrane</location>
        <topology evidence="1 7">Multi-pass membrane protein</topology>
    </subcellularLocation>
</comment>
<evidence type="ECO:0000256" key="1">
    <source>
        <dbReference type="ARBA" id="ARBA00004651"/>
    </source>
</evidence>
<dbReference type="InterPro" id="IPR035906">
    <property type="entry name" value="MetI-like_sf"/>
</dbReference>
<keyword evidence="4 7" id="KW-0812">Transmembrane</keyword>
<dbReference type="GO" id="GO:0005886">
    <property type="term" value="C:plasma membrane"/>
    <property type="evidence" value="ECO:0007669"/>
    <property type="project" value="UniProtKB-SubCell"/>
</dbReference>
<evidence type="ECO:0000256" key="6">
    <source>
        <dbReference type="ARBA" id="ARBA00023136"/>
    </source>
</evidence>
<dbReference type="PANTHER" id="PTHR30465:SF44">
    <property type="entry name" value="ABC-TYPE DIPEPTIDE_OLIGOPEPTIDE TRANSPORT SYSTEM, PERMEASE COMPONENT"/>
    <property type="match status" value="1"/>
</dbReference>
<evidence type="ECO:0000256" key="4">
    <source>
        <dbReference type="ARBA" id="ARBA00022692"/>
    </source>
</evidence>
<feature type="transmembrane region" description="Helical" evidence="7">
    <location>
        <begin position="224"/>
        <end position="249"/>
    </location>
</feature>
<proteinExistence type="inferred from homology"/>
<keyword evidence="5 7" id="KW-1133">Transmembrane helix</keyword>
<evidence type="ECO:0000256" key="2">
    <source>
        <dbReference type="ARBA" id="ARBA00022448"/>
    </source>
</evidence>
<feature type="transmembrane region" description="Helical" evidence="7">
    <location>
        <begin position="84"/>
        <end position="104"/>
    </location>
</feature>
<dbReference type="Gene3D" id="1.10.3720.10">
    <property type="entry name" value="MetI-like"/>
    <property type="match status" value="1"/>
</dbReference>
<comment type="similarity">
    <text evidence="7">Belongs to the binding-protein-dependent transport system permease family.</text>
</comment>
<sequence length="289" mass="33367">MIKKFLQIFLIVVIIFLVTSLPSMFIVSNNHGEAYLQFHPEVMIMNIPVFFTSFQDGTFGTYSINGISHSVLNDIQSFSINSGILLFSSILVALLFSLSFGVFLSSLKMTKLFRWIINIFSLVPDFIIIILSIALAVEFYKWTDIRVITLSPFSDSVNLWFPIAILSLMPTFYLFKMISARYIEITGLDYIRTAVGKGLDRHYINSRHILKNLIPYIFADLKKAISFTIGNLFIIEYLFNIKGLTIFIFDDYQFQKVFLSLLILLTIATLCYLFIKLLFYFIERVFINA</sequence>
<dbReference type="GeneID" id="62498614"/>
<keyword evidence="2 7" id="KW-0813">Transport</keyword>
<keyword evidence="3" id="KW-1003">Cell membrane</keyword>
<organism evidence="8 9">
    <name type="scientific">Heyndrickxia sporothermodurans</name>
    <dbReference type="NCBI Taxonomy" id="46224"/>
    <lineage>
        <taxon>Bacteria</taxon>
        <taxon>Bacillati</taxon>
        <taxon>Bacillota</taxon>
        <taxon>Bacilli</taxon>
        <taxon>Bacillales</taxon>
        <taxon>Bacillaceae</taxon>
        <taxon>Heyndrickxia</taxon>
    </lineage>
</organism>
<accession>A0A150L8G4</accession>